<organism evidence="2 3">
    <name type="scientific">Champsocephalus esox</name>
    <name type="common">pike icefish</name>
    <dbReference type="NCBI Taxonomy" id="159716"/>
    <lineage>
        <taxon>Eukaryota</taxon>
        <taxon>Metazoa</taxon>
        <taxon>Chordata</taxon>
        <taxon>Craniata</taxon>
        <taxon>Vertebrata</taxon>
        <taxon>Euteleostomi</taxon>
        <taxon>Actinopterygii</taxon>
        <taxon>Neopterygii</taxon>
        <taxon>Teleostei</taxon>
        <taxon>Neoteleostei</taxon>
        <taxon>Acanthomorphata</taxon>
        <taxon>Eupercaria</taxon>
        <taxon>Perciformes</taxon>
        <taxon>Notothenioidei</taxon>
        <taxon>Channichthyidae</taxon>
        <taxon>Champsocephalus</taxon>
    </lineage>
</organism>
<keyword evidence="1" id="KW-1133">Transmembrane helix</keyword>
<comment type="caution">
    <text evidence="2">The sequence shown here is derived from an EMBL/GenBank/DDBJ whole genome shotgun (WGS) entry which is preliminary data.</text>
</comment>
<proteinExistence type="predicted"/>
<dbReference type="EMBL" id="JAULUE010002063">
    <property type="protein sequence ID" value="KAK5880846.1"/>
    <property type="molecule type" value="Genomic_DNA"/>
</dbReference>
<evidence type="ECO:0000256" key="1">
    <source>
        <dbReference type="SAM" id="Phobius"/>
    </source>
</evidence>
<name>A0AAN8B9L9_9TELE</name>
<evidence type="ECO:0000313" key="3">
    <source>
        <dbReference type="Proteomes" id="UP001335648"/>
    </source>
</evidence>
<reference evidence="2 3" key="1">
    <citation type="journal article" date="2023" name="Mol. Biol. Evol.">
        <title>Genomics of Secondarily Temperate Adaptation in the Only Non-Antarctic Icefish.</title>
        <authorList>
            <person name="Rivera-Colon A.G."/>
            <person name="Rayamajhi N."/>
            <person name="Minhas B.F."/>
            <person name="Madrigal G."/>
            <person name="Bilyk K.T."/>
            <person name="Yoon V."/>
            <person name="Hune M."/>
            <person name="Gregory S."/>
            <person name="Cheng C.H.C."/>
            <person name="Catchen J.M."/>
        </authorList>
    </citation>
    <scope>NUCLEOTIDE SEQUENCE [LARGE SCALE GENOMIC DNA]</scope>
    <source>
        <strain evidence="2">JC2023a</strain>
    </source>
</reference>
<protein>
    <submittedName>
        <fullName evidence="2">Uncharacterized protein</fullName>
    </submittedName>
</protein>
<accession>A0AAN8B9L9</accession>
<keyword evidence="1" id="KW-0472">Membrane</keyword>
<evidence type="ECO:0000313" key="2">
    <source>
        <dbReference type="EMBL" id="KAK5880846.1"/>
    </source>
</evidence>
<dbReference type="Proteomes" id="UP001335648">
    <property type="component" value="Unassembled WGS sequence"/>
</dbReference>
<keyword evidence="1" id="KW-0812">Transmembrane</keyword>
<feature type="transmembrane region" description="Helical" evidence="1">
    <location>
        <begin position="37"/>
        <end position="58"/>
    </location>
</feature>
<gene>
    <name evidence="2" type="ORF">CesoFtcFv8_021711</name>
</gene>
<dbReference type="AlphaFoldDB" id="A0AAN8B9L9"/>
<sequence length="98" mass="10565">MCGCWSSVIRAVLVTEYLLLAVRGDGTDPAEELDIKYVLIGAGTGVFLVAGCIILMACREKLCDGYTAPRIHSQHSNRSRTSRAGSVTVGQLTNFTKM</sequence>
<keyword evidence="3" id="KW-1185">Reference proteome</keyword>